<feature type="region of interest" description="Disordered" evidence="4">
    <location>
        <begin position="220"/>
        <end position="241"/>
    </location>
</feature>
<dbReference type="InterPro" id="IPR017871">
    <property type="entry name" value="ABC_transporter-like_CS"/>
</dbReference>
<dbReference type="CDD" id="cd03235">
    <property type="entry name" value="ABC_Metallic_Cations"/>
    <property type="match status" value="1"/>
</dbReference>
<reference evidence="6 7" key="1">
    <citation type="journal article" date="2019" name="Int. J. Syst. Evol. Microbiol.">
        <title>The Global Catalogue of Microorganisms (GCM) 10K type strain sequencing project: providing services to taxonomists for standard genome sequencing and annotation.</title>
        <authorList>
            <consortium name="The Broad Institute Genomics Platform"/>
            <consortium name="The Broad Institute Genome Sequencing Center for Infectious Disease"/>
            <person name="Wu L."/>
            <person name="Ma J."/>
        </authorList>
    </citation>
    <scope>NUCLEOTIDE SEQUENCE [LARGE SCALE GENOMIC DNA]</scope>
    <source>
        <strain evidence="6 7">JCM 8201</strain>
    </source>
</reference>
<name>A0ABN3U0E2_9ACTN</name>
<comment type="caution">
    <text evidence="6">The sequence shown here is derived from an EMBL/GenBank/DDBJ whole genome shotgun (WGS) entry which is preliminary data.</text>
</comment>
<dbReference type="PROSITE" id="PS00211">
    <property type="entry name" value="ABC_TRANSPORTER_1"/>
    <property type="match status" value="1"/>
</dbReference>
<dbReference type="InterPro" id="IPR050153">
    <property type="entry name" value="Metal_Ion_Import_ABC"/>
</dbReference>
<dbReference type="InterPro" id="IPR003593">
    <property type="entry name" value="AAA+_ATPase"/>
</dbReference>
<evidence type="ECO:0000313" key="7">
    <source>
        <dbReference type="Proteomes" id="UP001501842"/>
    </source>
</evidence>
<accession>A0ABN3U0E2</accession>
<evidence type="ECO:0000256" key="4">
    <source>
        <dbReference type="SAM" id="MobiDB-lite"/>
    </source>
</evidence>
<dbReference type="GO" id="GO:0005524">
    <property type="term" value="F:ATP binding"/>
    <property type="evidence" value="ECO:0007669"/>
    <property type="project" value="UniProtKB-KW"/>
</dbReference>
<dbReference type="InterPro" id="IPR003439">
    <property type="entry name" value="ABC_transporter-like_ATP-bd"/>
</dbReference>
<feature type="compositionally biased region" description="Basic and acidic residues" evidence="4">
    <location>
        <begin position="230"/>
        <end position="241"/>
    </location>
</feature>
<dbReference type="SUPFAM" id="SSF52540">
    <property type="entry name" value="P-loop containing nucleoside triphosphate hydrolases"/>
    <property type="match status" value="1"/>
</dbReference>
<evidence type="ECO:0000256" key="2">
    <source>
        <dbReference type="ARBA" id="ARBA00022741"/>
    </source>
</evidence>
<evidence type="ECO:0000256" key="1">
    <source>
        <dbReference type="ARBA" id="ARBA00022448"/>
    </source>
</evidence>
<evidence type="ECO:0000313" key="6">
    <source>
        <dbReference type="EMBL" id="GAA2721957.1"/>
    </source>
</evidence>
<dbReference type="Proteomes" id="UP001501842">
    <property type="component" value="Unassembled WGS sequence"/>
</dbReference>
<organism evidence="6 7">
    <name type="scientific">Actinocorallia aurantiaca</name>
    <dbReference type="NCBI Taxonomy" id="46204"/>
    <lineage>
        <taxon>Bacteria</taxon>
        <taxon>Bacillati</taxon>
        <taxon>Actinomycetota</taxon>
        <taxon>Actinomycetes</taxon>
        <taxon>Streptosporangiales</taxon>
        <taxon>Thermomonosporaceae</taxon>
        <taxon>Actinocorallia</taxon>
    </lineage>
</organism>
<keyword evidence="1" id="KW-0813">Transport</keyword>
<dbReference type="InterPro" id="IPR027417">
    <property type="entry name" value="P-loop_NTPase"/>
</dbReference>
<dbReference type="Pfam" id="PF00005">
    <property type="entry name" value="ABC_tran"/>
    <property type="match status" value="1"/>
</dbReference>
<dbReference type="SMART" id="SM00382">
    <property type="entry name" value="AAA"/>
    <property type="match status" value="1"/>
</dbReference>
<keyword evidence="3 6" id="KW-0067">ATP-binding</keyword>
<dbReference type="PROSITE" id="PS50893">
    <property type="entry name" value="ABC_TRANSPORTER_2"/>
    <property type="match status" value="1"/>
</dbReference>
<dbReference type="PANTHER" id="PTHR42734">
    <property type="entry name" value="METAL TRANSPORT SYSTEM ATP-BINDING PROTEIN TM_0124-RELATED"/>
    <property type="match status" value="1"/>
</dbReference>
<dbReference type="Gene3D" id="3.40.50.300">
    <property type="entry name" value="P-loop containing nucleotide triphosphate hydrolases"/>
    <property type="match status" value="1"/>
</dbReference>
<protein>
    <submittedName>
        <fullName evidence="6">Metal ABC transporter ATP-binding protein</fullName>
    </submittedName>
</protein>
<evidence type="ECO:0000259" key="5">
    <source>
        <dbReference type="PROSITE" id="PS50893"/>
    </source>
</evidence>
<sequence>MDAVFELHGGHVRLGGREVLDGIDLRIRAGEVVALLGPNGSGKSTLVRALLGLVPLSSGRRLVFGSERFRDWARIGYVPQRLSVGGGVPATVREVVSSGRIARQSRFRPTSRADREAVRRAMESLGIDHLAGQSVSHLSGGQQQRVLIARALAGEPEVLVMDEPLAGVDAENQRALAETLTLLVGEGKTIVLVLHELGPLEPLITHSVVLEDGRIVHRGAAPEPSGECAKPGHDHVHPHAEPEPVSLWRALVGRTGRH</sequence>
<dbReference type="EMBL" id="BAAATZ010000005">
    <property type="protein sequence ID" value="GAA2721957.1"/>
    <property type="molecule type" value="Genomic_DNA"/>
</dbReference>
<gene>
    <name evidence="6" type="ORF">GCM10010439_13350</name>
</gene>
<keyword evidence="2" id="KW-0547">Nucleotide-binding</keyword>
<feature type="domain" description="ABC transporter" evidence="5">
    <location>
        <begin position="5"/>
        <end position="237"/>
    </location>
</feature>
<keyword evidence="7" id="KW-1185">Reference proteome</keyword>
<evidence type="ECO:0000256" key="3">
    <source>
        <dbReference type="ARBA" id="ARBA00022840"/>
    </source>
</evidence>
<proteinExistence type="predicted"/>